<name>A0ABT3Y4Y2_9FLAO</name>
<sequence>MQEKYPQKPGIDFILKQAFFYWNKTLVYQLMFSVIYLTLFFTVFFYFSGQYGIMDQFFGAMSNYMKVGPSGMEQYKTDISTIIAGKGFQNFYLGIVGTQIFLYPLNLGFFQIFRKIDLKEPVELRDLFAGYNGLNFFRYASYFIFWYFLYSFIAQTLILPIFWVLITIFVAPLMFFQNKTIFEGIALNWKALKMYFIEILVCTIVAVLFKYVGFGIFLIGGLFTLPFWNAMIYSLYKTIFTEKVRF</sequence>
<keyword evidence="3" id="KW-1185">Reference proteome</keyword>
<feature type="transmembrane region" description="Helical" evidence="1">
    <location>
        <begin position="192"/>
        <end position="209"/>
    </location>
</feature>
<gene>
    <name evidence="2" type="ORF">OEA66_12725</name>
</gene>
<dbReference type="RefSeq" id="WP_267281731.1">
    <property type="nucleotide sequence ID" value="NZ_JAOVZV010000015.1"/>
</dbReference>
<keyword evidence="1" id="KW-0472">Membrane</keyword>
<proteinExistence type="predicted"/>
<accession>A0ABT3Y4Y2</accession>
<evidence type="ECO:0008006" key="4">
    <source>
        <dbReference type="Google" id="ProtNLM"/>
    </source>
</evidence>
<feature type="transmembrane region" description="Helical" evidence="1">
    <location>
        <begin position="26"/>
        <end position="47"/>
    </location>
</feature>
<evidence type="ECO:0000313" key="3">
    <source>
        <dbReference type="Proteomes" id="UP001070176"/>
    </source>
</evidence>
<keyword evidence="1" id="KW-1133">Transmembrane helix</keyword>
<comment type="caution">
    <text evidence="2">The sequence shown here is derived from an EMBL/GenBank/DDBJ whole genome shotgun (WGS) entry which is preliminary data.</text>
</comment>
<evidence type="ECO:0000256" key="1">
    <source>
        <dbReference type="SAM" id="Phobius"/>
    </source>
</evidence>
<protein>
    <recommendedName>
        <fullName evidence="4">Beta-carotene 15,15'-monooxygenase</fullName>
    </recommendedName>
</protein>
<organism evidence="2 3">
    <name type="scientific">Chryseobacterium luquanense</name>
    <dbReference type="NCBI Taxonomy" id="2983766"/>
    <lineage>
        <taxon>Bacteria</taxon>
        <taxon>Pseudomonadati</taxon>
        <taxon>Bacteroidota</taxon>
        <taxon>Flavobacteriia</taxon>
        <taxon>Flavobacteriales</taxon>
        <taxon>Weeksellaceae</taxon>
        <taxon>Chryseobacterium group</taxon>
        <taxon>Chryseobacterium</taxon>
    </lineage>
</organism>
<feature type="transmembrane region" description="Helical" evidence="1">
    <location>
        <begin position="144"/>
        <end position="171"/>
    </location>
</feature>
<evidence type="ECO:0000313" key="2">
    <source>
        <dbReference type="EMBL" id="MCX8533217.1"/>
    </source>
</evidence>
<dbReference type="EMBL" id="JAOVZV010000015">
    <property type="protein sequence ID" value="MCX8533217.1"/>
    <property type="molecule type" value="Genomic_DNA"/>
</dbReference>
<keyword evidence="1" id="KW-0812">Transmembrane</keyword>
<reference evidence="2" key="1">
    <citation type="submission" date="2022-10" db="EMBL/GenBank/DDBJ databases">
        <title>Chryseobacterium sp. nov., a novel bacterial species.</title>
        <authorList>
            <person name="Cao Y."/>
        </authorList>
    </citation>
    <scope>NUCLEOTIDE SEQUENCE</scope>
    <source>
        <strain evidence="2">KC 927</strain>
    </source>
</reference>
<dbReference type="Proteomes" id="UP001070176">
    <property type="component" value="Unassembled WGS sequence"/>
</dbReference>
<feature type="transmembrane region" description="Helical" evidence="1">
    <location>
        <begin position="215"/>
        <end position="236"/>
    </location>
</feature>
<feature type="transmembrane region" description="Helical" evidence="1">
    <location>
        <begin position="91"/>
        <end position="113"/>
    </location>
</feature>